<feature type="region of interest" description="Disordered" evidence="8">
    <location>
        <begin position="278"/>
        <end position="323"/>
    </location>
</feature>
<organism evidence="10 11">
    <name type="scientific">Marmota marmota marmota</name>
    <name type="common">Alpine marmot</name>
    <dbReference type="NCBI Taxonomy" id="9994"/>
    <lineage>
        <taxon>Eukaryota</taxon>
        <taxon>Metazoa</taxon>
        <taxon>Chordata</taxon>
        <taxon>Craniata</taxon>
        <taxon>Vertebrata</taxon>
        <taxon>Euteleostomi</taxon>
        <taxon>Mammalia</taxon>
        <taxon>Eutheria</taxon>
        <taxon>Euarchontoglires</taxon>
        <taxon>Glires</taxon>
        <taxon>Rodentia</taxon>
        <taxon>Sciuromorpha</taxon>
        <taxon>Sciuridae</taxon>
        <taxon>Xerinae</taxon>
        <taxon>Marmotini</taxon>
        <taxon>Marmota</taxon>
    </lineage>
</organism>
<dbReference type="GO" id="GO:0016020">
    <property type="term" value="C:membrane"/>
    <property type="evidence" value="ECO:0007669"/>
    <property type="project" value="UniProtKB-SubCell"/>
</dbReference>
<dbReference type="EC" id="2.3.1.225" evidence="7"/>
<dbReference type="GO" id="GO:0005783">
    <property type="term" value="C:endoplasmic reticulum"/>
    <property type="evidence" value="ECO:0007669"/>
    <property type="project" value="TreeGrafter"/>
</dbReference>
<evidence type="ECO:0000256" key="6">
    <source>
        <dbReference type="ARBA" id="ARBA00023315"/>
    </source>
</evidence>
<proteinExistence type="inferred from homology"/>
<evidence type="ECO:0000256" key="1">
    <source>
        <dbReference type="ARBA" id="ARBA00004141"/>
    </source>
</evidence>
<dbReference type="PANTHER" id="PTHR22883">
    <property type="entry name" value="ZINC FINGER DHHC DOMAIN CONTAINING PROTEIN"/>
    <property type="match status" value="1"/>
</dbReference>
<comment type="subcellular location">
    <subcellularLocation>
        <location evidence="1">Membrane</location>
        <topology evidence="1">Multi-pass membrane protein</topology>
    </subcellularLocation>
</comment>
<reference evidence="10" key="2">
    <citation type="submission" date="2025-09" db="UniProtKB">
        <authorList>
            <consortium name="Ensembl"/>
        </authorList>
    </citation>
    <scope>IDENTIFICATION</scope>
</reference>
<sequence>MSLLLSWQSGCQPRRVRWWLQSVRLGGLAMISSQSITPPNEPPIESSWLKPSLFAAFSAMLLITISGFFFGFPCRWLAQHGQWEFAVVSGLLFLVSFCSLIYLNGSDPGILHRGSLEEDPNIQYIARVNNMAFRLQWCSKCSFHRPPQTHHCPFCNICVEDFDHHCLWVNNCVGQRNFRVFVLLVVSLCLYLVVLLATILLFLIRTRHMPWSLDSAMAYPHSPKAPLPIPISLQGKSFWNNNPFDQGCANNWYLTICMPLGPKYMSAAIWMQQEEGTEWDPEQGNPVHTQFSPQHSRQHCPTELPGPTSPTHRQGPPGSGEAAALQEVRNSGYALGEGCLWVAHVLGEAPEVRLALKLKHMELKEWNYGPECAGSRFQSTPRCC</sequence>
<feature type="transmembrane region" description="Helical" evidence="7">
    <location>
        <begin position="53"/>
        <end position="73"/>
    </location>
</feature>
<dbReference type="Ensembl" id="ENSMMMT00000015626.1">
    <property type="protein sequence ID" value="ENSMMMP00000013693.1"/>
    <property type="gene ID" value="ENSMMMG00000012176.1"/>
</dbReference>
<evidence type="ECO:0000256" key="7">
    <source>
        <dbReference type="RuleBase" id="RU079119"/>
    </source>
</evidence>
<dbReference type="GO" id="GO:0019706">
    <property type="term" value="F:protein-cysteine S-palmitoyltransferase activity"/>
    <property type="evidence" value="ECO:0007669"/>
    <property type="project" value="UniProtKB-EC"/>
</dbReference>
<feature type="domain" description="Palmitoyltransferase DHHC" evidence="9">
    <location>
        <begin position="134"/>
        <end position="211"/>
    </location>
</feature>
<keyword evidence="2 7" id="KW-0808">Transferase</keyword>
<keyword evidence="11" id="KW-1185">Reference proteome</keyword>
<name>A0A8C5ZFN5_MARMA</name>
<dbReference type="PANTHER" id="PTHR22883:SF326">
    <property type="entry name" value="PALMITOYLTRANSFERASE ZDHHC19"/>
    <property type="match status" value="1"/>
</dbReference>
<reference evidence="10" key="1">
    <citation type="submission" date="2025-08" db="UniProtKB">
        <authorList>
            <consortium name="Ensembl"/>
        </authorList>
    </citation>
    <scope>IDENTIFICATION</scope>
</reference>
<evidence type="ECO:0000256" key="8">
    <source>
        <dbReference type="SAM" id="MobiDB-lite"/>
    </source>
</evidence>
<dbReference type="Proteomes" id="UP000694407">
    <property type="component" value="Unplaced"/>
</dbReference>
<dbReference type="GO" id="GO:0005794">
    <property type="term" value="C:Golgi apparatus"/>
    <property type="evidence" value="ECO:0007669"/>
    <property type="project" value="TreeGrafter"/>
</dbReference>
<comment type="domain">
    <text evidence="7">The DHHC domain is required for palmitoyltransferase activity.</text>
</comment>
<evidence type="ECO:0000256" key="3">
    <source>
        <dbReference type="ARBA" id="ARBA00022692"/>
    </source>
</evidence>
<evidence type="ECO:0000313" key="11">
    <source>
        <dbReference type="Proteomes" id="UP000694407"/>
    </source>
</evidence>
<keyword evidence="4 7" id="KW-1133">Transmembrane helix</keyword>
<dbReference type="Pfam" id="PF01529">
    <property type="entry name" value="DHHC"/>
    <property type="match status" value="1"/>
</dbReference>
<comment type="catalytic activity">
    <reaction evidence="7">
        <text>L-cysteinyl-[protein] + hexadecanoyl-CoA = S-hexadecanoyl-L-cysteinyl-[protein] + CoA</text>
        <dbReference type="Rhea" id="RHEA:36683"/>
        <dbReference type="Rhea" id="RHEA-COMP:10131"/>
        <dbReference type="Rhea" id="RHEA-COMP:11032"/>
        <dbReference type="ChEBI" id="CHEBI:29950"/>
        <dbReference type="ChEBI" id="CHEBI:57287"/>
        <dbReference type="ChEBI" id="CHEBI:57379"/>
        <dbReference type="ChEBI" id="CHEBI:74151"/>
        <dbReference type="EC" id="2.3.1.225"/>
    </reaction>
</comment>
<evidence type="ECO:0000259" key="9">
    <source>
        <dbReference type="Pfam" id="PF01529"/>
    </source>
</evidence>
<dbReference type="InterPro" id="IPR001594">
    <property type="entry name" value="Palmitoyltrfase_DHHC"/>
</dbReference>
<keyword evidence="6 7" id="KW-0012">Acyltransferase</keyword>
<dbReference type="PROSITE" id="PS50216">
    <property type="entry name" value="DHHC"/>
    <property type="match status" value="1"/>
</dbReference>
<feature type="transmembrane region" description="Helical" evidence="7">
    <location>
        <begin position="85"/>
        <end position="103"/>
    </location>
</feature>
<accession>A0A8C5ZFN5</accession>
<dbReference type="AlphaFoldDB" id="A0A8C5ZFN5"/>
<dbReference type="InterPro" id="IPR039859">
    <property type="entry name" value="PFA4/ZDH16/20/ERF2-like"/>
</dbReference>
<comment type="similarity">
    <text evidence="7">Belongs to the DHHC palmitoyltransferase family.</text>
</comment>
<dbReference type="GO" id="GO:0006612">
    <property type="term" value="P:protein targeting to membrane"/>
    <property type="evidence" value="ECO:0007669"/>
    <property type="project" value="TreeGrafter"/>
</dbReference>
<keyword evidence="5 7" id="KW-0472">Membrane</keyword>
<keyword evidence="3 7" id="KW-0812">Transmembrane</keyword>
<evidence type="ECO:0000256" key="2">
    <source>
        <dbReference type="ARBA" id="ARBA00022679"/>
    </source>
</evidence>
<evidence type="ECO:0000256" key="5">
    <source>
        <dbReference type="ARBA" id="ARBA00023136"/>
    </source>
</evidence>
<feature type="compositionally biased region" description="Polar residues" evidence="8">
    <location>
        <begin position="286"/>
        <end position="295"/>
    </location>
</feature>
<evidence type="ECO:0000313" key="10">
    <source>
        <dbReference type="Ensembl" id="ENSMMMP00000013693.1"/>
    </source>
</evidence>
<dbReference type="GeneTree" id="ENSGT00940000161784"/>
<feature type="transmembrane region" description="Helical" evidence="7">
    <location>
        <begin position="180"/>
        <end position="204"/>
    </location>
</feature>
<evidence type="ECO:0000256" key="4">
    <source>
        <dbReference type="ARBA" id="ARBA00022989"/>
    </source>
</evidence>
<protein>
    <recommendedName>
        <fullName evidence="7">Palmitoyltransferase</fullName>
        <ecNumber evidence="7">2.3.1.225</ecNumber>
    </recommendedName>
</protein>